<dbReference type="OrthoDB" id="3548654at2759"/>
<evidence type="ECO:0000256" key="3">
    <source>
        <dbReference type="ARBA" id="ARBA00023015"/>
    </source>
</evidence>
<dbReference type="AlphaFoldDB" id="A0A3A2ZYU8"/>
<dbReference type="GO" id="GO:0043565">
    <property type="term" value="F:sequence-specific DNA binding"/>
    <property type="evidence" value="ECO:0007669"/>
    <property type="project" value="TreeGrafter"/>
</dbReference>
<dbReference type="PANTHER" id="PTHR47540">
    <property type="entry name" value="THIAMINE REPRESSIBLE GENES REGULATORY PROTEIN THI5"/>
    <property type="match status" value="1"/>
</dbReference>
<dbReference type="GO" id="GO:0045944">
    <property type="term" value="P:positive regulation of transcription by RNA polymerase II"/>
    <property type="evidence" value="ECO:0007669"/>
    <property type="project" value="TreeGrafter"/>
</dbReference>
<feature type="region of interest" description="Disordered" evidence="7">
    <location>
        <begin position="65"/>
        <end position="116"/>
    </location>
</feature>
<dbReference type="PROSITE" id="PS00463">
    <property type="entry name" value="ZN2_CY6_FUNGAL_1"/>
    <property type="match status" value="1"/>
</dbReference>
<keyword evidence="5" id="KW-0804">Transcription</keyword>
<dbReference type="Proteomes" id="UP000266188">
    <property type="component" value="Unassembled WGS sequence"/>
</dbReference>
<dbReference type="SUPFAM" id="SSF57701">
    <property type="entry name" value="Zn2/Cys6 DNA-binding domain"/>
    <property type="match status" value="1"/>
</dbReference>
<evidence type="ECO:0000313" key="9">
    <source>
        <dbReference type="EMBL" id="RJE27523.1"/>
    </source>
</evidence>
<dbReference type="SMART" id="SM00906">
    <property type="entry name" value="Fungal_trans"/>
    <property type="match status" value="1"/>
</dbReference>
<organism evidence="9 10">
    <name type="scientific">Aspergillus sclerotialis</name>
    <dbReference type="NCBI Taxonomy" id="2070753"/>
    <lineage>
        <taxon>Eukaryota</taxon>
        <taxon>Fungi</taxon>
        <taxon>Dikarya</taxon>
        <taxon>Ascomycota</taxon>
        <taxon>Pezizomycotina</taxon>
        <taxon>Eurotiomycetes</taxon>
        <taxon>Eurotiomycetidae</taxon>
        <taxon>Eurotiales</taxon>
        <taxon>Aspergillaceae</taxon>
        <taxon>Aspergillus</taxon>
        <taxon>Aspergillus subgen. Polypaecilum</taxon>
    </lineage>
</organism>
<feature type="compositionally biased region" description="Basic and acidic residues" evidence="7">
    <location>
        <begin position="102"/>
        <end position="111"/>
    </location>
</feature>
<reference evidence="10" key="1">
    <citation type="submission" date="2017-02" db="EMBL/GenBank/DDBJ databases">
        <authorList>
            <person name="Tafer H."/>
            <person name="Lopandic K."/>
        </authorList>
    </citation>
    <scope>NUCLEOTIDE SEQUENCE [LARGE SCALE GENOMIC DNA]</scope>
    <source>
        <strain evidence="10">CBS 366.77</strain>
    </source>
</reference>
<keyword evidence="4" id="KW-0238">DNA-binding</keyword>
<evidence type="ECO:0000256" key="5">
    <source>
        <dbReference type="ARBA" id="ARBA00023163"/>
    </source>
</evidence>
<dbReference type="EMBL" id="MVGC01000002">
    <property type="protein sequence ID" value="RJE27523.1"/>
    <property type="molecule type" value="Genomic_DNA"/>
</dbReference>
<gene>
    <name evidence="9" type="ORF">PHISCL_00109</name>
</gene>
<dbReference type="CDD" id="cd00067">
    <property type="entry name" value="GAL4"/>
    <property type="match status" value="1"/>
</dbReference>
<dbReference type="InterPro" id="IPR036864">
    <property type="entry name" value="Zn2-C6_fun-type_DNA-bd_sf"/>
</dbReference>
<comment type="subcellular location">
    <subcellularLocation>
        <location evidence="1">Nucleus</location>
    </subcellularLocation>
</comment>
<keyword evidence="10" id="KW-1185">Reference proteome</keyword>
<dbReference type="InterPro" id="IPR051711">
    <property type="entry name" value="Stress_Response_Reg"/>
</dbReference>
<protein>
    <recommendedName>
        <fullName evidence="8">Zn(2)-C6 fungal-type domain-containing protein</fullName>
    </recommendedName>
</protein>
<accession>A0A3A2ZYU8</accession>
<keyword evidence="6" id="KW-0539">Nucleus</keyword>
<dbReference type="Pfam" id="PF00172">
    <property type="entry name" value="Zn_clus"/>
    <property type="match status" value="1"/>
</dbReference>
<evidence type="ECO:0000256" key="2">
    <source>
        <dbReference type="ARBA" id="ARBA00022723"/>
    </source>
</evidence>
<dbReference type="InterPro" id="IPR001138">
    <property type="entry name" value="Zn2Cys6_DnaBD"/>
</dbReference>
<evidence type="ECO:0000313" key="10">
    <source>
        <dbReference type="Proteomes" id="UP000266188"/>
    </source>
</evidence>
<evidence type="ECO:0000256" key="1">
    <source>
        <dbReference type="ARBA" id="ARBA00004123"/>
    </source>
</evidence>
<dbReference type="PANTHER" id="PTHR47540:SF6">
    <property type="entry name" value="ZN(II)2CYS6 TRANSCRIPTION FACTOR (EUROFUNG)"/>
    <property type="match status" value="1"/>
</dbReference>
<dbReference type="SMART" id="SM00066">
    <property type="entry name" value="GAL4"/>
    <property type="match status" value="1"/>
</dbReference>
<feature type="domain" description="Zn(2)-C6 fungal-type" evidence="8">
    <location>
        <begin position="13"/>
        <end position="42"/>
    </location>
</feature>
<proteinExistence type="predicted"/>
<dbReference type="InterPro" id="IPR007219">
    <property type="entry name" value="XnlR_reg_dom"/>
</dbReference>
<evidence type="ECO:0000259" key="8">
    <source>
        <dbReference type="PROSITE" id="PS50048"/>
    </source>
</evidence>
<dbReference type="GO" id="GO:0005634">
    <property type="term" value="C:nucleus"/>
    <property type="evidence" value="ECO:0007669"/>
    <property type="project" value="UniProtKB-SubCell"/>
</dbReference>
<sequence length="697" mass="79750">MEAPQRVRRAANACKQCRSRKVKCSGTQPCDKCQFRRQECVFEEDRKIMVSEELFLSLKRKVDDLEGQPMGNKRPRTSSDTSRDLNHSHTTRQEPEPATPRDSSEPPESHRFVSNPLISPSRYIKHTGRRQRTWLFLGPTSTWSFSRRVLKIMQDRLNPGRSSPIPMAVDGDAYQLHWGHASSDEPPDISGLPSLEYALYLLNTVKFRLSPLYRLFDENEFLRNMYEFYDDAPAKVRESRLWYVQYLVIMAFGEAFLVPVRTASNTSGWTKYFTRAMSLLPDTTALWNDPVLAMEVLALIALYFHSVDMRDTAYCYIGHSMRLNLVEGHHRALPVDQFGEELAERCNYIWWTVYILDRKFSSLIGSPNSVNDDDITAVLWDPKTCPHDAAALSLHVKISQVVSRVLNTVYSVDGRLGGVYLRRVRSVLQEMTDLSRELDDVFAHRFRNSVDALSGVTTRLTLSCHSCIIVTIRPLILSLLWDRITSFEEGEPFRTLSGPVQTLVEACIDSATKSLKILTALRDHHLLESFLPFDLENLFSASFILTLISTILPDSLADHTYREMSFSLLDEMIARGNQVARMRKSEIELLEELIQPLQRQRLVNREEPKTPQRDDRYYLETPLSQGEVPGHAHPPNTVAPTESVLLPEPGQEEDLLFDWRDFGMSLNQMLSATDQINADQSIGAEELQADLWMWNGG</sequence>
<feature type="compositionally biased region" description="Basic and acidic residues" evidence="7">
    <location>
        <begin position="81"/>
        <end position="95"/>
    </location>
</feature>
<keyword evidence="2" id="KW-0479">Metal-binding</keyword>
<dbReference type="PROSITE" id="PS50048">
    <property type="entry name" value="ZN2_CY6_FUNGAL_2"/>
    <property type="match status" value="1"/>
</dbReference>
<evidence type="ECO:0000256" key="4">
    <source>
        <dbReference type="ARBA" id="ARBA00023125"/>
    </source>
</evidence>
<dbReference type="Gene3D" id="4.10.240.10">
    <property type="entry name" value="Zn(2)-C6 fungal-type DNA-binding domain"/>
    <property type="match status" value="1"/>
</dbReference>
<comment type="caution">
    <text evidence="9">The sequence shown here is derived from an EMBL/GenBank/DDBJ whole genome shotgun (WGS) entry which is preliminary data.</text>
</comment>
<dbReference type="GO" id="GO:0000981">
    <property type="term" value="F:DNA-binding transcription factor activity, RNA polymerase II-specific"/>
    <property type="evidence" value="ECO:0007669"/>
    <property type="project" value="InterPro"/>
</dbReference>
<dbReference type="GO" id="GO:0006351">
    <property type="term" value="P:DNA-templated transcription"/>
    <property type="evidence" value="ECO:0007669"/>
    <property type="project" value="InterPro"/>
</dbReference>
<name>A0A3A2ZYU8_9EURO</name>
<dbReference type="GO" id="GO:0008270">
    <property type="term" value="F:zinc ion binding"/>
    <property type="evidence" value="ECO:0007669"/>
    <property type="project" value="InterPro"/>
</dbReference>
<dbReference type="CDD" id="cd12148">
    <property type="entry name" value="fungal_TF_MHR"/>
    <property type="match status" value="1"/>
</dbReference>
<evidence type="ECO:0000256" key="7">
    <source>
        <dbReference type="SAM" id="MobiDB-lite"/>
    </source>
</evidence>
<dbReference type="Pfam" id="PF04082">
    <property type="entry name" value="Fungal_trans"/>
    <property type="match status" value="1"/>
</dbReference>
<dbReference type="STRING" id="2070753.A0A3A2ZYU8"/>
<keyword evidence="3" id="KW-0805">Transcription regulation</keyword>
<evidence type="ECO:0000256" key="6">
    <source>
        <dbReference type="ARBA" id="ARBA00023242"/>
    </source>
</evidence>